<feature type="non-terminal residue" evidence="8">
    <location>
        <position position="1"/>
    </location>
</feature>
<organism evidence="8">
    <name type="scientific">marine sediment metagenome</name>
    <dbReference type="NCBI Taxonomy" id="412755"/>
    <lineage>
        <taxon>unclassified sequences</taxon>
        <taxon>metagenomes</taxon>
        <taxon>ecological metagenomes</taxon>
    </lineage>
</organism>
<dbReference type="GO" id="GO:0005524">
    <property type="term" value="F:ATP binding"/>
    <property type="evidence" value="ECO:0007669"/>
    <property type="project" value="UniProtKB-KW"/>
</dbReference>
<keyword evidence="5" id="KW-0067">ATP-binding</keyword>
<evidence type="ECO:0000256" key="2">
    <source>
        <dbReference type="ARBA" id="ARBA00022723"/>
    </source>
</evidence>
<dbReference type="GO" id="GO:0009113">
    <property type="term" value="P:purine nucleobase biosynthetic process"/>
    <property type="evidence" value="ECO:0007669"/>
    <property type="project" value="InterPro"/>
</dbReference>
<evidence type="ECO:0000256" key="6">
    <source>
        <dbReference type="ARBA" id="ARBA00023211"/>
    </source>
</evidence>
<evidence type="ECO:0000256" key="1">
    <source>
        <dbReference type="ARBA" id="ARBA00022598"/>
    </source>
</evidence>
<dbReference type="InterPro" id="IPR020562">
    <property type="entry name" value="PRibGlycinamide_synth_N"/>
</dbReference>
<dbReference type="InterPro" id="IPR000115">
    <property type="entry name" value="PRibGlycinamide_synth"/>
</dbReference>
<evidence type="ECO:0000256" key="4">
    <source>
        <dbReference type="ARBA" id="ARBA00022755"/>
    </source>
</evidence>
<dbReference type="InterPro" id="IPR011761">
    <property type="entry name" value="ATP-grasp"/>
</dbReference>
<dbReference type="Gene3D" id="3.30.1490.20">
    <property type="entry name" value="ATP-grasp fold, A domain"/>
    <property type="match status" value="1"/>
</dbReference>
<dbReference type="GO" id="GO:0006164">
    <property type="term" value="P:purine nucleotide biosynthetic process"/>
    <property type="evidence" value="ECO:0007669"/>
    <property type="project" value="UniProtKB-KW"/>
</dbReference>
<dbReference type="PANTHER" id="PTHR43472">
    <property type="entry name" value="PHOSPHORIBOSYLAMINE--GLYCINE LIGASE"/>
    <property type="match status" value="1"/>
</dbReference>
<evidence type="ECO:0000259" key="7">
    <source>
        <dbReference type="PROSITE" id="PS50975"/>
    </source>
</evidence>
<keyword evidence="6" id="KW-0464">Manganese</keyword>
<keyword evidence="2" id="KW-0479">Metal-binding</keyword>
<comment type="caution">
    <text evidence="8">The sequence shown here is derived from an EMBL/GenBank/DDBJ whole genome shotgun (WGS) entry which is preliminary data.</text>
</comment>
<dbReference type="EMBL" id="BARV01010543">
    <property type="protein sequence ID" value="GAI13618.1"/>
    <property type="molecule type" value="Genomic_DNA"/>
</dbReference>
<evidence type="ECO:0000256" key="3">
    <source>
        <dbReference type="ARBA" id="ARBA00022741"/>
    </source>
</evidence>
<dbReference type="SMART" id="SM01209">
    <property type="entry name" value="GARS_A"/>
    <property type="match status" value="1"/>
</dbReference>
<proteinExistence type="predicted"/>
<dbReference type="NCBIfam" id="TIGR00877">
    <property type="entry name" value="purD"/>
    <property type="match status" value="1"/>
</dbReference>
<dbReference type="FunFam" id="3.30.470.20:FF:000018">
    <property type="entry name" value="Trifunctional purine biosynthetic protein adenosine-3"/>
    <property type="match status" value="1"/>
</dbReference>
<protein>
    <recommendedName>
        <fullName evidence="7">ATP-grasp domain-containing protein</fullName>
    </recommendedName>
</protein>
<dbReference type="SUPFAM" id="SSF56059">
    <property type="entry name" value="Glutathione synthetase ATP-binding domain-like"/>
    <property type="match status" value="1"/>
</dbReference>
<dbReference type="PROSITE" id="PS00184">
    <property type="entry name" value="GARS"/>
    <property type="match status" value="1"/>
</dbReference>
<dbReference type="GO" id="GO:0004637">
    <property type="term" value="F:phosphoribosylamine-glycine ligase activity"/>
    <property type="evidence" value="ECO:0007669"/>
    <property type="project" value="InterPro"/>
</dbReference>
<dbReference type="Gene3D" id="3.40.50.20">
    <property type="match status" value="1"/>
</dbReference>
<keyword evidence="4" id="KW-0658">Purine biosynthesis</keyword>
<dbReference type="GO" id="GO:0046872">
    <property type="term" value="F:metal ion binding"/>
    <property type="evidence" value="ECO:0007669"/>
    <property type="project" value="UniProtKB-KW"/>
</dbReference>
<sequence>SLAKVAQEKEIELVVVGPEVPLADGIVDRFQDTGIPIFGPTKAATQIESSKVFAKELVQKYKIPCARSVSFSAYTQAKKYIQHQQPPLVVKADGLAAGKGVTVAESIPQALEALATIMEAKAFGAAGDRVLIEECLSGREMSAFAFTDGKTVVPMVAARDYKPVFDGDNGPNTGGMGSYSPPHFYKPPLAEKVREIIMEPAVKAMYKEKRLYKGVLYGGLMITNEGPKVLEFNARFGDPESQVTLPLLKTDLVDILLAVINGNLNQINVEWSEDA</sequence>
<evidence type="ECO:0000256" key="5">
    <source>
        <dbReference type="ARBA" id="ARBA00022840"/>
    </source>
</evidence>
<dbReference type="Pfam" id="PF02844">
    <property type="entry name" value="GARS_N"/>
    <property type="match status" value="1"/>
</dbReference>
<dbReference type="InterPro" id="IPR013815">
    <property type="entry name" value="ATP_grasp_subdomain_1"/>
</dbReference>
<dbReference type="PANTHER" id="PTHR43472:SF1">
    <property type="entry name" value="PHOSPHORIBOSYLAMINE--GLYCINE LIGASE, CHLOROPLASTIC"/>
    <property type="match status" value="1"/>
</dbReference>
<accession>X1L3R8</accession>
<dbReference type="Gene3D" id="3.30.470.20">
    <property type="entry name" value="ATP-grasp fold, B domain"/>
    <property type="match status" value="1"/>
</dbReference>
<feature type="non-terminal residue" evidence="8">
    <location>
        <position position="275"/>
    </location>
</feature>
<gene>
    <name evidence="8" type="ORF">S06H3_20370</name>
</gene>
<dbReference type="InterPro" id="IPR016185">
    <property type="entry name" value="PreATP-grasp_dom_sf"/>
</dbReference>
<keyword evidence="1" id="KW-0436">Ligase</keyword>
<evidence type="ECO:0000313" key="8">
    <source>
        <dbReference type="EMBL" id="GAI13618.1"/>
    </source>
</evidence>
<dbReference type="SUPFAM" id="SSF52440">
    <property type="entry name" value="PreATP-grasp domain"/>
    <property type="match status" value="1"/>
</dbReference>
<feature type="domain" description="ATP-grasp" evidence="7">
    <location>
        <begin position="55"/>
        <end position="261"/>
    </location>
</feature>
<dbReference type="PROSITE" id="PS50975">
    <property type="entry name" value="ATP_GRASP"/>
    <property type="match status" value="1"/>
</dbReference>
<keyword evidence="3" id="KW-0547">Nucleotide-binding</keyword>
<dbReference type="InterPro" id="IPR020559">
    <property type="entry name" value="PRibGlycinamide_synth_CS"/>
</dbReference>
<reference evidence="8" key="1">
    <citation type="journal article" date="2014" name="Front. Microbiol.">
        <title>High frequency of phylogenetically diverse reductive dehalogenase-homologous genes in deep subseafloor sedimentary metagenomes.</title>
        <authorList>
            <person name="Kawai M."/>
            <person name="Futagami T."/>
            <person name="Toyoda A."/>
            <person name="Takaki Y."/>
            <person name="Nishi S."/>
            <person name="Hori S."/>
            <person name="Arai W."/>
            <person name="Tsubouchi T."/>
            <person name="Morono Y."/>
            <person name="Uchiyama I."/>
            <person name="Ito T."/>
            <person name="Fujiyama A."/>
            <person name="Inagaki F."/>
            <person name="Takami H."/>
        </authorList>
    </citation>
    <scope>NUCLEOTIDE SEQUENCE</scope>
    <source>
        <strain evidence="8">Expedition CK06-06</strain>
    </source>
</reference>
<dbReference type="AlphaFoldDB" id="X1L3R8"/>
<dbReference type="InterPro" id="IPR020561">
    <property type="entry name" value="PRibGlycinamid_synth_ATP-grasp"/>
</dbReference>
<dbReference type="Pfam" id="PF01071">
    <property type="entry name" value="GARS_A"/>
    <property type="match status" value="1"/>
</dbReference>
<name>X1L3R8_9ZZZZ</name>